<dbReference type="InterPro" id="IPR008964">
    <property type="entry name" value="Invasin/intimin_cell_adhesion"/>
</dbReference>
<feature type="domain" description="MBG" evidence="2">
    <location>
        <begin position="619"/>
        <end position="696"/>
    </location>
</feature>
<feature type="domain" description="MBG" evidence="2">
    <location>
        <begin position="455"/>
        <end position="530"/>
    </location>
</feature>
<dbReference type="Gene3D" id="3.30.160.710">
    <property type="match status" value="7"/>
</dbReference>
<feature type="signal peptide" evidence="1">
    <location>
        <begin position="1"/>
        <end position="28"/>
    </location>
</feature>
<dbReference type="Proteomes" id="UP000325003">
    <property type="component" value="Unassembled WGS sequence"/>
</dbReference>
<dbReference type="RefSeq" id="WP_149729328.1">
    <property type="nucleotide sequence ID" value="NZ_VUJV01000005.1"/>
</dbReference>
<keyword evidence="1" id="KW-0732">Signal</keyword>
<feature type="domain" description="MBG" evidence="2">
    <location>
        <begin position="116"/>
        <end position="196"/>
    </location>
</feature>
<name>A0A5B1LDD6_9ACTN</name>
<comment type="caution">
    <text evidence="3">The sequence shown here is derived from an EMBL/GenBank/DDBJ whole genome shotgun (WGS) entry which is preliminary data.</text>
</comment>
<feature type="domain" description="MBG" evidence="2">
    <location>
        <begin position="370"/>
        <end position="447"/>
    </location>
</feature>
<dbReference type="InterPro" id="IPR041286">
    <property type="entry name" value="MBG_2"/>
</dbReference>
<gene>
    <name evidence="3" type="ORF">F0U44_15830</name>
</gene>
<organism evidence="3 4">
    <name type="scientific">Nocardioides humilatus</name>
    <dbReference type="NCBI Taxonomy" id="2607660"/>
    <lineage>
        <taxon>Bacteria</taxon>
        <taxon>Bacillati</taxon>
        <taxon>Actinomycetota</taxon>
        <taxon>Actinomycetes</taxon>
        <taxon>Propionibacteriales</taxon>
        <taxon>Nocardioidaceae</taxon>
        <taxon>Nocardioides</taxon>
    </lineage>
</organism>
<reference evidence="3 4" key="1">
    <citation type="submission" date="2019-09" db="EMBL/GenBank/DDBJ databases">
        <title>Nocardioides panacisoli sp. nov., isolated from the soil of a ginseng field.</title>
        <authorList>
            <person name="Cho C."/>
        </authorList>
    </citation>
    <scope>NUCLEOTIDE SEQUENCE [LARGE SCALE GENOMIC DNA]</scope>
    <source>
        <strain evidence="3 4">BN130099</strain>
    </source>
</reference>
<dbReference type="SUPFAM" id="SSF49373">
    <property type="entry name" value="Invasin/intimin cell-adhesion fragments"/>
    <property type="match status" value="1"/>
</dbReference>
<feature type="domain" description="MBG" evidence="2">
    <location>
        <begin position="536"/>
        <end position="613"/>
    </location>
</feature>
<feature type="domain" description="MBG" evidence="2">
    <location>
        <begin position="287"/>
        <end position="363"/>
    </location>
</feature>
<accession>A0A5B1LDD6</accession>
<protein>
    <recommendedName>
        <fullName evidence="2">MBG domain-containing protein</fullName>
    </recommendedName>
</protein>
<evidence type="ECO:0000313" key="3">
    <source>
        <dbReference type="EMBL" id="KAA1417759.1"/>
    </source>
</evidence>
<proteinExistence type="predicted"/>
<sequence>MNIRHLIAPITGVLALGGVAALPAPAHATTAVAVRVNGVQTYGGSATFAGTVTKSSVTVSGVTCTGLTGGVPIDATLAAGNYTVDASTCSGGVLSDPDYAIGRYDGMRFIVNPAPLTVTADDKTREFRDPNPPLTYTVTGFRNGDDASVLSGAPRITTNAKAKSQVRYTYKINIAAGSLSAGGNYLLRPFVSGIMTITPKPVIVAVTGAQVYGGAPKYTGTTGWDGIYAGGMTCTKLADGRDIAPTLPVASRLDIDTDTCSGGEVTGGNYEVVGYSSVKFNVLKAPLTLTADRQSRTYGDANPPLTYTVTGFQNGEDDSVLTGAPSITTTADATSTVGNYPIDLEAGTVGAHNYSFTFKDNTLVVRKAPLVLSADAKSRTYGDANPALTYTATGFRNGEDTSVLTGAPSLTTTADATSNVGTYPIDLEAGTVASDNYSFKFNDSTLTVRKALLGLTADAKSRTYGDANPALTYTVAGFRSGDDASVLTGAPSLTTTAATTSNVGTYLIDLEAGSLAAQNYSFAFTDNALTVRKAPLVLTADAKSRSYGAANPALTYTVAGFRNGDDASILIGAPSVTTTAAPASNVGSYPIDLELGSLAAYNYSFTFNDNTLTVTKATLALTADPKSRTYGDANPALTYTVAGFRNGDDASVLTGTPSLTTTAGATSNAGSYPIDLEAGTLAAQNYAFSFTDSALTVNKALLTVAANLATREYSAPDPAYTVTYSGFRNGDTAAVVTGAPGFTTPATVSSYPGNYPLFVNAGTLSSTNYAFGGFAGSILTITQTSGFLETKKMTSAGVLEATLTSGPSRRPVEGATITFYSGNSNSIACTAVTDATGKATCTVTNAGHLNQIERDGYLARYVGNAGVNAIEKRQAA</sequence>
<feature type="chain" id="PRO_5022797601" description="MBG domain-containing protein" evidence="1">
    <location>
        <begin position="29"/>
        <end position="876"/>
    </location>
</feature>
<dbReference type="Pfam" id="PF18676">
    <property type="entry name" value="MBG_2"/>
    <property type="match status" value="7"/>
</dbReference>
<dbReference type="EMBL" id="VUJV01000005">
    <property type="protein sequence ID" value="KAA1417759.1"/>
    <property type="molecule type" value="Genomic_DNA"/>
</dbReference>
<evidence type="ECO:0000313" key="4">
    <source>
        <dbReference type="Proteomes" id="UP000325003"/>
    </source>
</evidence>
<reference evidence="3 4" key="2">
    <citation type="submission" date="2019-09" db="EMBL/GenBank/DDBJ databases">
        <authorList>
            <person name="Jin C."/>
        </authorList>
    </citation>
    <scope>NUCLEOTIDE SEQUENCE [LARGE SCALE GENOMIC DNA]</scope>
    <source>
        <strain evidence="3 4">BN130099</strain>
    </source>
</reference>
<keyword evidence="4" id="KW-1185">Reference proteome</keyword>
<evidence type="ECO:0000256" key="1">
    <source>
        <dbReference type="SAM" id="SignalP"/>
    </source>
</evidence>
<dbReference type="AlphaFoldDB" id="A0A5B1LDD6"/>
<feature type="domain" description="MBG" evidence="2">
    <location>
        <begin position="702"/>
        <end position="772"/>
    </location>
</feature>
<evidence type="ECO:0000259" key="2">
    <source>
        <dbReference type="Pfam" id="PF18676"/>
    </source>
</evidence>